<protein>
    <recommendedName>
        <fullName evidence="3">Nephrocystin 3-like N-terminal domain-containing protein</fullName>
    </recommendedName>
</protein>
<accession>A0A8H5FUP1</accession>
<keyword evidence="5" id="KW-1185">Reference proteome</keyword>
<evidence type="ECO:0000259" key="3">
    <source>
        <dbReference type="Pfam" id="PF24883"/>
    </source>
</evidence>
<evidence type="ECO:0000313" key="4">
    <source>
        <dbReference type="EMBL" id="KAF5349664.1"/>
    </source>
</evidence>
<comment type="caution">
    <text evidence="4">The sequence shown here is derived from an EMBL/GenBank/DDBJ whole genome shotgun (WGS) entry which is preliminary data.</text>
</comment>
<feature type="region of interest" description="Disordered" evidence="2">
    <location>
        <begin position="74"/>
        <end position="153"/>
    </location>
</feature>
<organism evidence="4 5">
    <name type="scientific">Leucocoprinus leucothites</name>
    <dbReference type="NCBI Taxonomy" id="201217"/>
    <lineage>
        <taxon>Eukaryota</taxon>
        <taxon>Fungi</taxon>
        <taxon>Dikarya</taxon>
        <taxon>Basidiomycota</taxon>
        <taxon>Agaricomycotina</taxon>
        <taxon>Agaricomycetes</taxon>
        <taxon>Agaricomycetidae</taxon>
        <taxon>Agaricales</taxon>
        <taxon>Agaricineae</taxon>
        <taxon>Agaricaceae</taxon>
        <taxon>Leucocoprinus</taxon>
    </lineage>
</organism>
<keyword evidence="1" id="KW-0677">Repeat</keyword>
<proteinExistence type="predicted"/>
<feature type="domain" description="Nephrocystin 3-like N-terminal" evidence="3">
    <location>
        <begin position="239"/>
        <end position="398"/>
    </location>
</feature>
<dbReference type="InterPro" id="IPR027417">
    <property type="entry name" value="P-loop_NTPase"/>
</dbReference>
<feature type="compositionally biased region" description="Basic and acidic residues" evidence="2">
    <location>
        <begin position="1"/>
        <end position="15"/>
    </location>
</feature>
<reference evidence="4 5" key="1">
    <citation type="journal article" date="2020" name="ISME J.">
        <title>Uncovering the hidden diversity of litter-decomposition mechanisms in mushroom-forming fungi.</title>
        <authorList>
            <person name="Floudas D."/>
            <person name="Bentzer J."/>
            <person name="Ahren D."/>
            <person name="Johansson T."/>
            <person name="Persson P."/>
            <person name="Tunlid A."/>
        </authorList>
    </citation>
    <scope>NUCLEOTIDE SEQUENCE [LARGE SCALE GENOMIC DNA]</scope>
    <source>
        <strain evidence="4 5">CBS 146.42</strain>
    </source>
</reference>
<dbReference type="SUPFAM" id="SSF52540">
    <property type="entry name" value="P-loop containing nucleoside triphosphate hydrolases"/>
    <property type="match status" value="1"/>
</dbReference>
<dbReference type="Gene3D" id="3.40.50.300">
    <property type="entry name" value="P-loop containing nucleotide triphosphate hydrolases"/>
    <property type="match status" value="1"/>
</dbReference>
<evidence type="ECO:0000256" key="2">
    <source>
        <dbReference type="SAM" id="MobiDB-lite"/>
    </source>
</evidence>
<dbReference type="PANTHER" id="PTHR10039">
    <property type="entry name" value="AMELOGENIN"/>
    <property type="match status" value="1"/>
</dbReference>
<feature type="compositionally biased region" description="Polar residues" evidence="2">
    <location>
        <begin position="98"/>
        <end position="109"/>
    </location>
</feature>
<feature type="compositionally biased region" description="Polar residues" evidence="2">
    <location>
        <begin position="74"/>
        <end position="84"/>
    </location>
</feature>
<sequence>MSLRDILNKSKDFLLPHRNGNHRRRPADTSHPHTLHVSNAHTFAPNNGHGSGGSNHPTLSVPPIIISPSNQWPMSTDSTCTNPTVAGPTADLLGPLVQHSSSAGRSTAASLMPPHPLKAQGPSKSDTDVPLKPPSPRHLSLDAAQEPSGTPHAHQIHSALFREGSFAYAQGINIGTAYMNEFGWTLDERYAEEERRLRALEKLAAKGLHSAMLDSRDRGYVPRCNENTRQTIRRRIIRWGWRHGEIRRLLWLSGPAGVGKSAVAQTVAEEFKGKGLLGGVFFFSRPNNRSDPDVVIPTLVYQLAMRIPEYRHIITDKITQDPIILDRNRRTQFQEFIIDPFLTLMTQHPTVVQQPLLIVLDGLDECINREAQCEFVEMISHHVREQQNTGLRWMICSRPEPSLKVSFSTEDCKAICLQEKLDVDDSEAQDDALRILRKGFADIRDQYPDQLTQGWPTEDQINLIASRASGHLGFVSFILRFIGDKNYDDPYGQLEICLRFLKLTSGHGDLNPLYALDLLYTQVLSDIPASIFPTTLRILGLFVFYNAGQLSAVAHANFLGLDQATFYRALHRLHSVVLVPPVDEAHRRPIQIYHASFTDYLKDPARCGKFALDRSVVPYLDVAVSGLKWLGYARRTTLGGELPELVWIPPKDARLPILISLCKFSFVPCWQACPQVPKGSQETLIKALEEFDFNLDYFMWWKTETRDFAYFIRWLASMGAGTKSLITIRPPQTDHSSEHVSRGAQIRYRDGDPYAFVTPFYSASHDDYYSIPLRLGRLNPTLFFLIVGIKPDCSFVPIDN</sequence>
<evidence type="ECO:0000313" key="5">
    <source>
        <dbReference type="Proteomes" id="UP000559027"/>
    </source>
</evidence>
<feature type="region of interest" description="Disordered" evidence="2">
    <location>
        <begin position="1"/>
        <end position="61"/>
    </location>
</feature>
<dbReference type="OrthoDB" id="3038309at2759"/>
<name>A0A8H5FUP1_9AGAR</name>
<dbReference type="AlphaFoldDB" id="A0A8H5FUP1"/>
<dbReference type="Pfam" id="PF24883">
    <property type="entry name" value="NPHP3_N"/>
    <property type="match status" value="1"/>
</dbReference>
<dbReference type="EMBL" id="JAACJO010000016">
    <property type="protein sequence ID" value="KAF5349664.1"/>
    <property type="molecule type" value="Genomic_DNA"/>
</dbReference>
<dbReference type="InterPro" id="IPR056884">
    <property type="entry name" value="NPHP3-like_N"/>
</dbReference>
<evidence type="ECO:0000256" key="1">
    <source>
        <dbReference type="ARBA" id="ARBA00022737"/>
    </source>
</evidence>
<dbReference type="Proteomes" id="UP000559027">
    <property type="component" value="Unassembled WGS sequence"/>
</dbReference>
<feature type="compositionally biased region" description="Polar residues" evidence="2">
    <location>
        <begin position="36"/>
        <end position="45"/>
    </location>
</feature>
<gene>
    <name evidence="4" type="ORF">D9756_008962</name>
</gene>